<dbReference type="KEGG" id="csg:Cylst_5775"/>
<name>K9X6P4_9NOST</name>
<evidence type="ECO:0000313" key="3">
    <source>
        <dbReference type="Proteomes" id="UP000010475"/>
    </source>
</evidence>
<gene>
    <name evidence="2" type="ORF">Cylst_5775</name>
</gene>
<reference evidence="2 3" key="1">
    <citation type="submission" date="2012-06" db="EMBL/GenBank/DDBJ databases">
        <title>Finished chromosome of genome of Cylindrospermum stagnale PCC 7417.</title>
        <authorList>
            <consortium name="US DOE Joint Genome Institute"/>
            <person name="Gugger M."/>
            <person name="Coursin T."/>
            <person name="Rippka R."/>
            <person name="Tandeau De Marsac N."/>
            <person name="Huntemann M."/>
            <person name="Wei C.-L."/>
            <person name="Han J."/>
            <person name="Detter J.C."/>
            <person name="Han C."/>
            <person name="Tapia R."/>
            <person name="Chen A."/>
            <person name="Kyrpides N."/>
            <person name="Mavromatis K."/>
            <person name="Markowitz V."/>
            <person name="Szeto E."/>
            <person name="Ivanova N."/>
            <person name="Pagani I."/>
            <person name="Pati A."/>
            <person name="Goodwin L."/>
            <person name="Nordberg H.P."/>
            <person name="Cantor M.N."/>
            <person name="Hua S.X."/>
            <person name="Woyke T."/>
            <person name="Kerfeld C.A."/>
        </authorList>
    </citation>
    <scope>NUCLEOTIDE SEQUENCE [LARGE SCALE GENOMIC DNA]</scope>
    <source>
        <strain evidence="2 3">PCC 7417</strain>
    </source>
</reference>
<evidence type="ECO:0000256" key="1">
    <source>
        <dbReference type="SAM" id="MobiDB-lite"/>
    </source>
</evidence>
<dbReference type="AlphaFoldDB" id="K9X6P4"/>
<accession>K9X6P4</accession>
<dbReference type="Proteomes" id="UP000010475">
    <property type="component" value="Chromosome"/>
</dbReference>
<evidence type="ECO:0000313" key="2">
    <source>
        <dbReference type="EMBL" id="AFZ27769.1"/>
    </source>
</evidence>
<protein>
    <submittedName>
        <fullName evidence="2">Uncharacterized protein</fullName>
    </submittedName>
</protein>
<dbReference type="EMBL" id="CP003642">
    <property type="protein sequence ID" value="AFZ27769.1"/>
    <property type="molecule type" value="Genomic_DNA"/>
</dbReference>
<dbReference type="eggNOG" id="ENOG50346HD">
    <property type="taxonomic scope" value="Bacteria"/>
</dbReference>
<feature type="compositionally biased region" description="Basic and acidic residues" evidence="1">
    <location>
        <begin position="57"/>
        <end position="67"/>
    </location>
</feature>
<feature type="compositionally biased region" description="Basic and acidic residues" evidence="1">
    <location>
        <begin position="77"/>
        <end position="88"/>
    </location>
</feature>
<keyword evidence="3" id="KW-1185">Reference proteome</keyword>
<sequence>MKLNQKLRQRIITGLLVVKVTLTGIEATDRIQQGDSVTETLIWLINQCIPVLQHISHREEEGKEGDGLRPGGSDGLRPAKGDRNSTKE</sequence>
<organism evidence="2 3">
    <name type="scientific">Cylindrospermum stagnale PCC 7417</name>
    <dbReference type="NCBI Taxonomy" id="56107"/>
    <lineage>
        <taxon>Bacteria</taxon>
        <taxon>Bacillati</taxon>
        <taxon>Cyanobacteriota</taxon>
        <taxon>Cyanophyceae</taxon>
        <taxon>Nostocales</taxon>
        <taxon>Nostocaceae</taxon>
        <taxon>Cylindrospermum</taxon>
    </lineage>
</organism>
<dbReference type="RefSeq" id="WP_015211003.1">
    <property type="nucleotide sequence ID" value="NC_019757.1"/>
</dbReference>
<feature type="region of interest" description="Disordered" evidence="1">
    <location>
        <begin position="57"/>
        <end position="88"/>
    </location>
</feature>
<proteinExistence type="predicted"/>
<dbReference type="HOGENOM" id="CLU_2463934_0_0_3"/>